<feature type="transmembrane region" description="Helical" evidence="8">
    <location>
        <begin position="7"/>
        <end position="25"/>
    </location>
</feature>
<reference evidence="10" key="1">
    <citation type="submission" date="2020-05" db="UniProtKB">
        <authorList>
            <consortium name="EnsemblMetazoa"/>
        </authorList>
    </citation>
    <scope>IDENTIFICATION</scope>
    <source>
        <strain evidence="10">BB02</strain>
    </source>
</reference>
<dbReference type="CDD" id="cd21106">
    <property type="entry name" value="TM6SF1-like"/>
    <property type="match status" value="1"/>
</dbReference>
<feature type="transmembrane region" description="Helical" evidence="8">
    <location>
        <begin position="67"/>
        <end position="85"/>
    </location>
</feature>
<evidence type="ECO:0000256" key="2">
    <source>
        <dbReference type="ARBA" id="ARBA00022692"/>
    </source>
</evidence>
<dbReference type="EnsemblMetazoa" id="BGLB021514-RA">
    <property type="protein sequence ID" value="BGLB021514-PA"/>
    <property type="gene ID" value="BGLB021514"/>
</dbReference>
<dbReference type="InterPro" id="IPR033118">
    <property type="entry name" value="EXPERA"/>
</dbReference>
<evidence type="ECO:0000256" key="3">
    <source>
        <dbReference type="ARBA" id="ARBA00022737"/>
    </source>
</evidence>
<dbReference type="OMA" id="RKHEQIF"/>
<feature type="transmembrane region" description="Helical" evidence="8">
    <location>
        <begin position="168"/>
        <end position="190"/>
    </location>
</feature>
<accession>A0A2C9KN15</accession>
<feature type="transmembrane region" description="Helical" evidence="8">
    <location>
        <begin position="330"/>
        <end position="350"/>
    </location>
</feature>
<feature type="domain" description="EXPERA" evidence="9">
    <location>
        <begin position="63"/>
        <end position="186"/>
    </location>
</feature>
<keyword evidence="3" id="KW-0677">Repeat</keyword>
<dbReference type="OrthoDB" id="8181520at2759"/>
<evidence type="ECO:0000256" key="1">
    <source>
        <dbReference type="ARBA" id="ARBA00004127"/>
    </source>
</evidence>
<keyword evidence="5 7" id="KW-0472">Membrane</keyword>
<dbReference type="PANTHER" id="PTHR14568:SF8">
    <property type="entry name" value="EXPERA DOMAIN-CONTAINING PROTEIN"/>
    <property type="match status" value="1"/>
</dbReference>
<evidence type="ECO:0000313" key="11">
    <source>
        <dbReference type="Proteomes" id="UP000076420"/>
    </source>
</evidence>
<evidence type="ECO:0000256" key="5">
    <source>
        <dbReference type="ARBA" id="ARBA00023136"/>
    </source>
</evidence>
<dbReference type="InterPro" id="IPR059044">
    <property type="entry name" value="TM_Tm6sf1/2"/>
</dbReference>
<dbReference type="VEuPathDB" id="VectorBase:BGLB021514"/>
<comment type="similarity">
    <text evidence="6">Belongs to the TM6SF family.</text>
</comment>
<dbReference type="Proteomes" id="UP001165740">
    <property type="component" value="Chromosome 1"/>
</dbReference>
<evidence type="ECO:0000256" key="6">
    <source>
        <dbReference type="ARBA" id="ARBA00034760"/>
    </source>
</evidence>
<feature type="transmembrane region" description="Helical" evidence="8">
    <location>
        <begin position="105"/>
        <end position="131"/>
    </location>
</feature>
<dbReference type="PROSITE" id="PS51751">
    <property type="entry name" value="EXPERA"/>
    <property type="match status" value="2"/>
</dbReference>
<organism evidence="10 11">
    <name type="scientific">Biomphalaria glabrata</name>
    <name type="common">Bloodfluke planorb</name>
    <name type="synonym">Freshwater snail</name>
    <dbReference type="NCBI Taxonomy" id="6526"/>
    <lineage>
        <taxon>Eukaryota</taxon>
        <taxon>Metazoa</taxon>
        <taxon>Spiralia</taxon>
        <taxon>Lophotrochozoa</taxon>
        <taxon>Mollusca</taxon>
        <taxon>Gastropoda</taxon>
        <taxon>Heterobranchia</taxon>
        <taxon>Euthyneura</taxon>
        <taxon>Panpulmonata</taxon>
        <taxon>Hygrophila</taxon>
        <taxon>Lymnaeoidea</taxon>
        <taxon>Planorbidae</taxon>
        <taxon>Biomphalaria</taxon>
    </lineage>
</organism>
<evidence type="ECO:0000313" key="12">
    <source>
        <dbReference type="Proteomes" id="UP001165740"/>
    </source>
</evidence>
<dbReference type="VEuPathDB" id="VectorBase:BGLAX_052307"/>
<keyword evidence="2 7" id="KW-0812">Transmembrane</keyword>
<gene>
    <name evidence="10" type="primary">106070519</name>
    <name evidence="13" type="synonym">LOC106070519</name>
</gene>
<dbReference type="GO" id="GO:0012505">
    <property type="term" value="C:endomembrane system"/>
    <property type="evidence" value="ECO:0007669"/>
    <property type="project" value="UniProtKB-SubCell"/>
</dbReference>
<feature type="transmembrane region" description="Helical" evidence="8">
    <location>
        <begin position="37"/>
        <end position="55"/>
    </location>
</feature>
<evidence type="ECO:0000313" key="10">
    <source>
        <dbReference type="EnsemblMetazoa" id="BGLB021514-PA"/>
    </source>
</evidence>
<name>A0A2C9KN15_BIOGL</name>
<dbReference type="KEGG" id="bgt:106070519"/>
<feature type="transmembrane region" description="Helical" evidence="8">
    <location>
        <begin position="263"/>
        <end position="282"/>
    </location>
</feature>
<dbReference type="Pfam" id="PF26083">
    <property type="entry name" value="TM_Tm6sf2"/>
    <property type="match status" value="1"/>
</dbReference>
<evidence type="ECO:0000256" key="8">
    <source>
        <dbReference type="SAM" id="Phobius"/>
    </source>
</evidence>
<protein>
    <submittedName>
        <fullName evidence="13">Transmembrane 6 superfamily member 1-like</fullName>
    </submittedName>
</protein>
<reference evidence="13" key="2">
    <citation type="submission" date="2025-04" db="UniProtKB">
        <authorList>
            <consortium name="RefSeq"/>
        </authorList>
    </citation>
    <scope>IDENTIFICATION</scope>
</reference>
<evidence type="ECO:0000313" key="13">
    <source>
        <dbReference type="RefSeq" id="XP_055888558.1"/>
    </source>
</evidence>
<feature type="domain" description="EXPERA" evidence="9">
    <location>
        <begin position="211"/>
        <end position="347"/>
    </location>
</feature>
<evidence type="ECO:0000259" key="9">
    <source>
        <dbReference type="PROSITE" id="PS51751"/>
    </source>
</evidence>
<dbReference type="AlphaFoldDB" id="A0A2C9KN15"/>
<feature type="transmembrane region" description="Helical" evidence="8">
    <location>
        <begin position="294"/>
        <end position="310"/>
    </location>
</feature>
<dbReference type="Proteomes" id="UP000076420">
    <property type="component" value="Unassembled WGS sequence"/>
</dbReference>
<dbReference type="RefSeq" id="XP_055888558.1">
    <property type="nucleotide sequence ID" value="XM_056032583.1"/>
</dbReference>
<feature type="transmembrane region" description="Helical" evidence="8">
    <location>
        <begin position="211"/>
        <end position="232"/>
    </location>
</feature>
<evidence type="ECO:0000256" key="7">
    <source>
        <dbReference type="PROSITE-ProRule" id="PRU01087"/>
    </source>
</evidence>
<dbReference type="PANTHER" id="PTHR14568">
    <property type="entry name" value="TRANSMEMBRANE SUPERFAMILY 6 MEMBER 1/2"/>
    <property type="match status" value="1"/>
</dbReference>
<comment type="subcellular location">
    <subcellularLocation>
        <location evidence="1">Endomembrane system</location>
        <topology evidence="1">Multi-pass membrane protein</topology>
    </subcellularLocation>
</comment>
<dbReference type="InterPro" id="IPR047195">
    <property type="entry name" value="TM6SF1-like"/>
</dbReference>
<dbReference type="GO" id="GO:0016020">
    <property type="term" value="C:membrane"/>
    <property type="evidence" value="ECO:0007669"/>
    <property type="project" value="UniProtKB-UniRule"/>
</dbReference>
<proteinExistence type="inferred from homology"/>
<keyword evidence="4 7" id="KW-1133">Transmembrane helix</keyword>
<evidence type="ECO:0000256" key="4">
    <source>
        <dbReference type="ARBA" id="ARBA00022989"/>
    </source>
</evidence>
<feature type="transmembrane region" description="Helical" evidence="8">
    <location>
        <begin position="143"/>
        <end position="162"/>
    </location>
</feature>
<keyword evidence="12" id="KW-1185">Reference proteome</keyword>
<sequence>MKPAYRVPVYIFLLSQTSWLVSFGINKLNLMKEQVAIFIAGITVLTAVTIVPYFLLKRYFKRTDPLVLMLSVFCWSTMIDLGIGLEIDGIISNFMAFYFIEGEPYLYTAYGAQVCYWDGIVHFLLQFSVIVLYCQNRSYRDIALYWVGSILNSMIVLLPGAITGKDPFKLSILLNTPYIILPLLAGFKLLHERPNQTTSISKFNSIRQRPIDFLFFLYFVGAILFSLFRGLVVMGGNAELMKEFTKTYEPYLLDVSNFPKFQMLAYGYFYVVYYLSAAYALLYPGQNWMTDWSIIHAGAAAQGQFSYMAASFHHRTPASLRPPTTGYPAFIYWTTNLMFCIVPHLFVWWCKQNEDMYGHKSRGKEKKHKIIGSPKKVK</sequence>